<sequence length="94" mass="10522">MTTQHHADIGTNRPLDEYAEAEVQRLLTEDGRVAEQGLTVSRREHTLILCGDVESAQRRDEIVRLIREQFPGIDLQVDIGLTRANAPADAEELS</sequence>
<reference evidence="1 2" key="1">
    <citation type="submission" date="2023-07" db="EMBL/GenBank/DDBJ databases">
        <title>Sequencing the genomes of 1000 actinobacteria strains.</title>
        <authorList>
            <person name="Klenk H.-P."/>
        </authorList>
    </citation>
    <scope>NUCLEOTIDE SEQUENCE [LARGE SCALE GENOMIC DNA]</scope>
    <source>
        <strain evidence="1 2">DSM 44711</strain>
    </source>
</reference>
<dbReference type="RefSeq" id="WP_310412193.1">
    <property type="nucleotide sequence ID" value="NZ_JAVDYC010000001.1"/>
</dbReference>
<gene>
    <name evidence="1" type="ORF">J2S44_002445</name>
</gene>
<protein>
    <recommendedName>
        <fullName evidence="3">BON domain-containing protein</fullName>
    </recommendedName>
</protein>
<evidence type="ECO:0000313" key="2">
    <source>
        <dbReference type="Proteomes" id="UP001183629"/>
    </source>
</evidence>
<evidence type="ECO:0000313" key="1">
    <source>
        <dbReference type="EMBL" id="MDR7322195.1"/>
    </source>
</evidence>
<dbReference type="EMBL" id="JAVDYC010000001">
    <property type="protein sequence ID" value="MDR7322195.1"/>
    <property type="molecule type" value="Genomic_DNA"/>
</dbReference>
<accession>A0AAE4CRN6</accession>
<comment type="caution">
    <text evidence="1">The sequence shown here is derived from an EMBL/GenBank/DDBJ whole genome shotgun (WGS) entry which is preliminary data.</text>
</comment>
<dbReference type="Proteomes" id="UP001183629">
    <property type="component" value="Unassembled WGS sequence"/>
</dbReference>
<evidence type="ECO:0008006" key="3">
    <source>
        <dbReference type="Google" id="ProtNLM"/>
    </source>
</evidence>
<keyword evidence="2" id="KW-1185">Reference proteome</keyword>
<name>A0AAE4CRN6_9ACTN</name>
<proteinExistence type="predicted"/>
<dbReference type="AlphaFoldDB" id="A0AAE4CRN6"/>
<organism evidence="1 2">
    <name type="scientific">Catenuloplanes niger</name>
    <dbReference type="NCBI Taxonomy" id="587534"/>
    <lineage>
        <taxon>Bacteria</taxon>
        <taxon>Bacillati</taxon>
        <taxon>Actinomycetota</taxon>
        <taxon>Actinomycetes</taxon>
        <taxon>Micromonosporales</taxon>
        <taxon>Micromonosporaceae</taxon>
        <taxon>Catenuloplanes</taxon>
    </lineage>
</organism>